<proteinExistence type="predicted"/>
<comment type="caution">
    <text evidence="1">The sequence shown here is derived from an EMBL/GenBank/DDBJ whole genome shotgun (WGS) entry which is preliminary data.</text>
</comment>
<dbReference type="STRING" id="1123037.GCA_000425305_00464"/>
<organism evidence="1 2">
    <name type="scientific">Psychroserpens burtonensis</name>
    <dbReference type="NCBI Taxonomy" id="49278"/>
    <lineage>
        <taxon>Bacteria</taxon>
        <taxon>Pseudomonadati</taxon>
        <taxon>Bacteroidota</taxon>
        <taxon>Flavobacteriia</taxon>
        <taxon>Flavobacteriales</taxon>
        <taxon>Flavobacteriaceae</taxon>
        <taxon>Psychroserpens</taxon>
    </lineage>
</organism>
<reference evidence="1 2" key="1">
    <citation type="submission" date="2019-08" db="EMBL/GenBank/DDBJ databases">
        <title>Genome of Psychroserpens burtonensis ACAM 167.</title>
        <authorList>
            <person name="Bowman J.P."/>
        </authorList>
    </citation>
    <scope>NUCLEOTIDE SEQUENCE [LARGE SCALE GENOMIC DNA]</scope>
    <source>
        <strain evidence="1 2">ACAM 167</strain>
    </source>
</reference>
<dbReference type="OrthoDB" id="675330at2"/>
<protein>
    <submittedName>
        <fullName evidence="1">Sensor of ECF-type sigma factor</fullName>
    </submittedName>
</protein>
<dbReference type="AlphaFoldDB" id="A0A5C7BCM3"/>
<sequence>MKKITLTLLFIAITVSAFSQGKEKRERIKSLKIAFITEKLALTETEAQKFWPIYNAHETNIKALRQDSRQNRKDADIESMSEADAKSMIDKMLILEQKKLELRKQFTTDLITVIPAKKVILLKISEDEFNRRMFNEMRKRKGKRKE</sequence>
<dbReference type="RefSeq" id="WP_028873374.1">
    <property type="nucleotide sequence ID" value="NZ_VOSB01000002.1"/>
</dbReference>
<dbReference type="Proteomes" id="UP000321938">
    <property type="component" value="Unassembled WGS sequence"/>
</dbReference>
<accession>A0A5C7BCM3</accession>
<evidence type="ECO:0000313" key="1">
    <source>
        <dbReference type="EMBL" id="TXE20033.1"/>
    </source>
</evidence>
<keyword evidence="2" id="KW-1185">Reference proteome</keyword>
<name>A0A5C7BCM3_9FLAO</name>
<dbReference type="EMBL" id="VOSB01000002">
    <property type="protein sequence ID" value="TXE20033.1"/>
    <property type="molecule type" value="Genomic_DNA"/>
</dbReference>
<gene>
    <name evidence="1" type="ORF">ES692_01875</name>
</gene>
<evidence type="ECO:0000313" key="2">
    <source>
        <dbReference type="Proteomes" id="UP000321938"/>
    </source>
</evidence>